<dbReference type="RefSeq" id="WP_101901594.1">
    <property type="nucleotide sequence ID" value="NZ_OZ038524.1"/>
</dbReference>
<feature type="domain" description="Helicase ATP-binding" evidence="9">
    <location>
        <begin position="282"/>
        <end position="419"/>
    </location>
</feature>
<dbReference type="InterPro" id="IPR012340">
    <property type="entry name" value="NA-bd_OB-fold"/>
</dbReference>
<dbReference type="SUPFAM" id="SSF52540">
    <property type="entry name" value="P-loop containing nucleoside triphosphate hydrolases"/>
    <property type="match status" value="2"/>
</dbReference>
<evidence type="ECO:0000256" key="4">
    <source>
        <dbReference type="ARBA" id="ARBA00022806"/>
    </source>
</evidence>
<keyword evidence="4 11" id="KW-0347">Helicase</keyword>
<feature type="domain" description="Helicase C-terminal" evidence="10">
    <location>
        <begin position="623"/>
        <end position="790"/>
    </location>
</feature>
<dbReference type="Pfam" id="PF17191">
    <property type="entry name" value="RecG_wedge"/>
    <property type="match status" value="1"/>
</dbReference>
<sequence length="858" mass="97937">MNLNHPITYIKGVSVARAELLFTELGIKTCNELLHLFPFRYIDKTQFYPINQLVQNAAEVQIVGKITAVKEIEQKRGSRLVATFSDGTGFLDLVWFKGAKWIKNSLKTDVPYVIYGKLNWYNGRANMPHPEMETLKEYKSKLQTAMQPVYPSTEKLANKGITNKILRGFIQELFKEIIQQIEETLPDYVSEENNLLAKKEALLNIHFPKNQELLAKAQYRLKFEELFFIQIQLLQKKRIRKSKIKGAVFEKIGENFTDFYTNKLPFELTNAQKRVLKEIRIDVGSGKHMNRLLQGDVGSGKTIVALLSMLIAIDNGYQATIMAPTEILAIQHYNGITELLEGTTIKVELLTGSTRIRKRREIHTGLEDKSIHILVGTHAVLEDKVLFKNLGIAIIDEQHRFGVAQRSKLWQKNQPPVILNEKGRNIHQKYKDENSDSYQLIKEIAFKRKNRTSKAERALWEVLKNKQTGFKFRRYYLIEDFLIDFICLEKKLIIEVIGKYHTTEKQQEAMNLRTEILTAFGYKVVRLDENQILNSPENSLKNNLENNFENILDKTIKRIIATLNSLPTVAVKKSIPPHVLVMTATPIPRTLAMSVYGDLDISVIDELPPGRKEIKTVHRYDSNRLSVFKFLKDEINKGRQAYVVYPLIEESEAMDYKDLMDGYESISRDFPSSKYQISIVHGKMKPADKEFEMNRFIKGETQIMVATTVIEVGVNVPNASVMVIESAERFGLSQLHQLRGRVGRGASQSYCILLSSFKLSSDSKTRLQTMVDTTDGFKIAEVDLKLRGPGNIMGTQQSGVLNLKIADVVKDTAILQKARQTAIAVLENDATFSKHENANLLKVYTQLQKSNGLWSNIS</sequence>
<evidence type="ECO:0000313" key="12">
    <source>
        <dbReference type="Proteomes" id="UP001497514"/>
    </source>
</evidence>
<protein>
    <recommendedName>
        <fullName evidence="8">Probable DNA 3'-5' helicase RecG</fullName>
    </recommendedName>
</protein>
<name>A0ABM9NX27_9FLAO</name>
<evidence type="ECO:0000256" key="6">
    <source>
        <dbReference type="ARBA" id="ARBA00023125"/>
    </source>
</evidence>
<organism evidence="11 12">
    <name type="scientific">Tenacibaculum dicentrarchi</name>
    <dbReference type="NCBI Taxonomy" id="669041"/>
    <lineage>
        <taxon>Bacteria</taxon>
        <taxon>Pseudomonadati</taxon>
        <taxon>Bacteroidota</taxon>
        <taxon>Flavobacteriia</taxon>
        <taxon>Flavobacteriales</taxon>
        <taxon>Flavobacteriaceae</taxon>
        <taxon>Tenacibaculum</taxon>
    </lineage>
</organism>
<evidence type="ECO:0000313" key="11">
    <source>
        <dbReference type="EMBL" id="CAL2081801.1"/>
    </source>
</evidence>
<dbReference type="Gene3D" id="2.40.50.140">
    <property type="entry name" value="Nucleic acid-binding proteins"/>
    <property type="match status" value="1"/>
</dbReference>
<keyword evidence="2" id="KW-0227">DNA damage</keyword>
<dbReference type="InterPro" id="IPR007569">
    <property type="entry name" value="DUF559"/>
</dbReference>
<dbReference type="InterPro" id="IPR011335">
    <property type="entry name" value="Restrct_endonuc-II-like"/>
</dbReference>
<dbReference type="Pfam" id="PF04480">
    <property type="entry name" value="DUF559"/>
    <property type="match status" value="1"/>
</dbReference>
<keyword evidence="7" id="KW-0234">DNA repair</keyword>
<dbReference type="SUPFAM" id="SSF52980">
    <property type="entry name" value="Restriction endonuclease-like"/>
    <property type="match status" value="1"/>
</dbReference>
<dbReference type="SMART" id="SM00487">
    <property type="entry name" value="DEXDc"/>
    <property type="match status" value="1"/>
</dbReference>
<evidence type="ECO:0000256" key="7">
    <source>
        <dbReference type="ARBA" id="ARBA00023204"/>
    </source>
</evidence>
<dbReference type="EMBL" id="OZ038524">
    <property type="protein sequence ID" value="CAL2081801.1"/>
    <property type="molecule type" value="Genomic_DNA"/>
</dbReference>
<evidence type="ECO:0000256" key="8">
    <source>
        <dbReference type="ARBA" id="ARBA00049819"/>
    </source>
</evidence>
<evidence type="ECO:0000256" key="1">
    <source>
        <dbReference type="ARBA" id="ARBA00022741"/>
    </source>
</evidence>
<keyword evidence="1" id="KW-0547">Nucleotide-binding</keyword>
<dbReference type="PROSITE" id="PS51194">
    <property type="entry name" value="HELICASE_CTER"/>
    <property type="match status" value="1"/>
</dbReference>
<dbReference type="InterPro" id="IPR014001">
    <property type="entry name" value="Helicase_ATP-bd"/>
</dbReference>
<dbReference type="Gene3D" id="3.40.960.10">
    <property type="entry name" value="VSR Endonuclease"/>
    <property type="match status" value="1"/>
</dbReference>
<dbReference type="CDD" id="cd01038">
    <property type="entry name" value="Endonuclease_DUF559"/>
    <property type="match status" value="1"/>
</dbReference>
<gene>
    <name evidence="11" type="ORF">TD3509T_1244</name>
</gene>
<dbReference type="SUPFAM" id="SSF50249">
    <property type="entry name" value="Nucleic acid-binding proteins"/>
    <property type="match status" value="1"/>
</dbReference>
<dbReference type="CDD" id="cd04488">
    <property type="entry name" value="RecG_wedge_OBF"/>
    <property type="match status" value="1"/>
</dbReference>
<dbReference type="Gene3D" id="3.40.50.300">
    <property type="entry name" value="P-loop containing nucleotide triphosphate hydrolases"/>
    <property type="match status" value="3"/>
</dbReference>
<dbReference type="Proteomes" id="UP001497514">
    <property type="component" value="Chromosome"/>
</dbReference>
<evidence type="ECO:0000256" key="3">
    <source>
        <dbReference type="ARBA" id="ARBA00022801"/>
    </source>
</evidence>
<keyword evidence="6" id="KW-0238">DNA-binding</keyword>
<evidence type="ECO:0000259" key="10">
    <source>
        <dbReference type="PROSITE" id="PS51194"/>
    </source>
</evidence>
<keyword evidence="3" id="KW-0378">Hydrolase</keyword>
<dbReference type="InterPro" id="IPR033454">
    <property type="entry name" value="RecG_wedge"/>
</dbReference>
<dbReference type="InterPro" id="IPR047216">
    <property type="entry name" value="Endonuclease_DUF559_bact"/>
</dbReference>
<dbReference type="PANTHER" id="PTHR47964">
    <property type="entry name" value="ATP-DEPENDENT DNA HELICASE HOMOLOG RECG, CHLOROPLASTIC"/>
    <property type="match status" value="1"/>
</dbReference>
<dbReference type="InterPro" id="IPR045562">
    <property type="entry name" value="RecG_dom3_C"/>
</dbReference>
<evidence type="ECO:0000259" key="9">
    <source>
        <dbReference type="PROSITE" id="PS51192"/>
    </source>
</evidence>
<evidence type="ECO:0000256" key="2">
    <source>
        <dbReference type="ARBA" id="ARBA00022763"/>
    </source>
</evidence>
<dbReference type="PANTHER" id="PTHR47964:SF1">
    <property type="entry name" value="ATP-DEPENDENT DNA HELICASE HOMOLOG RECG, CHLOROPLASTIC"/>
    <property type="match status" value="1"/>
</dbReference>
<dbReference type="InterPro" id="IPR027417">
    <property type="entry name" value="P-loop_NTPase"/>
</dbReference>
<dbReference type="Pfam" id="PF00270">
    <property type="entry name" value="DEAD"/>
    <property type="match status" value="1"/>
</dbReference>
<dbReference type="SMART" id="SM00490">
    <property type="entry name" value="HELICc"/>
    <property type="match status" value="1"/>
</dbReference>
<dbReference type="PROSITE" id="PS51192">
    <property type="entry name" value="HELICASE_ATP_BIND_1"/>
    <property type="match status" value="1"/>
</dbReference>
<dbReference type="Pfam" id="PF19833">
    <property type="entry name" value="RecG_dom3_C"/>
    <property type="match status" value="1"/>
</dbReference>
<dbReference type="InterPro" id="IPR011545">
    <property type="entry name" value="DEAD/DEAH_box_helicase_dom"/>
</dbReference>
<dbReference type="Pfam" id="PF00271">
    <property type="entry name" value="Helicase_C"/>
    <property type="match status" value="1"/>
</dbReference>
<reference evidence="11 12" key="1">
    <citation type="submission" date="2024-05" db="EMBL/GenBank/DDBJ databases">
        <authorList>
            <person name="Duchaud E."/>
        </authorList>
    </citation>
    <scope>NUCLEOTIDE SEQUENCE [LARGE SCALE GENOMIC DNA]</scope>
    <source>
        <strain evidence="11">Ena-SAMPLE-TAB-13-05-2024-13:56:06:370-140309</strain>
    </source>
</reference>
<dbReference type="GO" id="GO:0004386">
    <property type="term" value="F:helicase activity"/>
    <property type="evidence" value="ECO:0007669"/>
    <property type="project" value="UniProtKB-KW"/>
</dbReference>
<dbReference type="InterPro" id="IPR047112">
    <property type="entry name" value="RecG/Mfd"/>
</dbReference>
<keyword evidence="5" id="KW-0067">ATP-binding</keyword>
<accession>A0ABM9NX27</accession>
<dbReference type="InterPro" id="IPR001650">
    <property type="entry name" value="Helicase_C-like"/>
</dbReference>
<evidence type="ECO:0000256" key="5">
    <source>
        <dbReference type="ARBA" id="ARBA00022840"/>
    </source>
</evidence>
<proteinExistence type="predicted"/>
<keyword evidence="12" id="KW-1185">Reference proteome</keyword>